<dbReference type="Proteomes" id="UP001054945">
    <property type="component" value="Unassembled WGS sequence"/>
</dbReference>
<name>A0AAV4MXT6_CAEEX</name>
<evidence type="ECO:0000313" key="1">
    <source>
        <dbReference type="EMBL" id="GIX77218.1"/>
    </source>
</evidence>
<keyword evidence="2" id="KW-1185">Reference proteome</keyword>
<dbReference type="AlphaFoldDB" id="A0AAV4MXT6"/>
<evidence type="ECO:0000313" key="2">
    <source>
        <dbReference type="Proteomes" id="UP001054945"/>
    </source>
</evidence>
<gene>
    <name evidence="1" type="primary">nAChRbeta1</name>
    <name evidence="1" type="ORF">CEXT_795611</name>
</gene>
<protein>
    <submittedName>
        <fullName evidence="1">Acetylcholine receptor subunit beta-like 1</fullName>
    </submittedName>
</protein>
<comment type="caution">
    <text evidence="1">The sequence shown here is derived from an EMBL/GenBank/DDBJ whole genome shotgun (WGS) entry which is preliminary data.</text>
</comment>
<sequence>MKFGSWTFNGDQVSLKLYNDNHWVDLSDYWKSGTWGHRGGARIPQRLQQLQVRKGHRNRHLFLHHYTQDAVLHREPDPADGADLTFVYPGVLPARGGRREVTLGISILPVARRLPAARSQDPAPTARAAPHRKVPALHLPHEHRLHLVTVIIINWNWGPRTHRYTFP</sequence>
<keyword evidence="1" id="KW-0675">Receptor</keyword>
<organism evidence="1 2">
    <name type="scientific">Caerostris extrusa</name>
    <name type="common">Bark spider</name>
    <name type="synonym">Caerostris bankana</name>
    <dbReference type="NCBI Taxonomy" id="172846"/>
    <lineage>
        <taxon>Eukaryota</taxon>
        <taxon>Metazoa</taxon>
        <taxon>Ecdysozoa</taxon>
        <taxon>Arthropoda</taxon>
        <taxon>Chelicerata</taxon>
        <taxon>Arachnida</taxon>
        <taxon>Araneae</taxon>
        <taxon>Araneomorphae</taxon>
        <taxon>Entelegynae</taxon>
        <taxon>Araneoidea</taxon>
        <taxon>Araneidae</taxon>
        <taxon>Caerostris</taxon>
    </lineage>
</organism>
<reference evidence="1 2" key="1">
    <citation type="submission" date="2021-06" db="EMBL/GenBank/DDBJ databases">
        <title>Caerostris extrusa draft genome.</title>
        <authorList>
            <person name="Kono N."/>
            <person name="Arakawa K."/>
        </authorList>
    </citation>
    <scope>NUCLEOTIDE SEQUENCE [LARGE SCALE GENOMIC DNA]</scope>
</reference>
<dbReference type="EMBL" id="BPLR01002732">
    <property type="protein sequence ID" value="GIX77218.1"/>
    <property type="molecule type" value="Genomic_DNA"/>
</dbReference>
<proteinExistence type="predicted"/>
<accession>A0AAV4MXT6</accession>